<feature type="transmembrane region" description="Helical" evidence="6">
    <location>
        <begin position="392"/>
        <end position="410"/>
    </location>
</feature>
<dbReference type="OMA" id="LVMFVEA"/>
<feature type="transmembrane region" description="Helical" evidence="6">
    <location>
        <begin position="767"/>
        <end position="794"/>
    </location>
</feature>
<protein>
    <submittedName>
        <fullName evidence="7">Putative Amino acid transporter</fullName>
    </submittedName>
</protein>
<feature type="transmembrane region" description="Helical" evidence="6">
    <location>
        <begin position="608"/>
        <end position="630"/>
    </location>
</feature>
<dbReference type="EMBL" id="NETL01000021">
    <property type="protein sequence ID" value="OTN67161.1"/>
    <property type="molecule type" value="Genomic_DNA"/>
</dbReference>
<proteinExistence type="predicted"/>
<dbReference type="OrthoDB" id="391298at2759"/>
<dbReference type="GO" id="GO:0016020">
    <property type="term" value="C:membrane"/>
    <property type="evidence" value="ECO:0007669"/>
    <property type="project" value="UniProtKB-SubCell"/>
</dbReference>
<feature type="transmembrane region" description="Helical" evidence="6">
    <location>
        <begin position="249"/>
        <end position="266"/>
    </location>
</feature>
<dbReference type="eggNOG" id="ENOG502QWYP">
    <property type="taxonomic scope" value="Eukaryota"/>
</dbReference>
<evidence type="ECO:0000313" key="7">
    <source>
        <dbReference type="EMBL" id="OTN67161.1"/>
    </source>
</evidence>
<dbReference type="VEuPathDB" id="PlasmoDB:PKA1H_100022800"/>
<organism evidence="7 8">
    <name type="scientific">Plasmodium knowlesi</name>
    <dbReference type="NCBI Taxonomy" id="5850"/>
    <lineage>
        <taxon>Eukaryota</taxon>
        <taxon>Sar</taxon>
        <taxon>Alveolata</taxon>
        <taxon>Apicomplexa</taxon>
        <taxon>Aconoidasida</taxon>
        <taxon>Haemosporida</taxon>
        <taxon>Plasmodiidae</taxon>
        <taxon>Plasmodium</taxon>
        <taxon>Plasmodium (Plasmodium)</taxon>
    </lineage>
</organism>
<keyword evidence="3 6" id="KW-0812">Transmembrane</keyword>
<feature type="transmembrane region" description="Helical" evidence="6">
    <location>
        <begin position="499"/>
        <end position="527"/>
    </location>
</feature>
<dbReference type="PROSITE" id="PS50267">
    <property type="entry name" value="NA_NEUROTRAN_SYMP_3"/>
    <property type="match status" value="1"/>
</dbReference>
<comment type="caution">
    <text evidence="7">The sequence shown here is derived from an EMBL/GenBank/DDBJ whole genome shotgun (WGS) entry which is preliminary data.</text>
</comment>
<gene>
    <name evidence="7" type="ORF">PKNOH_S07455700</name>
</gene>
<feature type="transmembrane region" description="Helical" evidence="6">
    <location>
        <begin position="465"/>
        <end position="487"/>
    </location>
</feature>
<dbReference type="InterPro" id="IPR000175">
    <property type="entry name" value="Na/ntran_symport"/>
</dbReference>
<evidence type="ECO:0000256" key="1">
    <source>
        <dbReference type="ARBA" id="ARBA00004141"/>
    </source>
</evidence>
<name>A0A1Y3DQR1_PLAKN</name>
<feature type="transmembrane region" description="Helical" evidence="6">
    <location>
        <begin position="667"/>
        <end position="690"/>
    </location>
</feature>
<dbReference type="VEuPathDB" id="PlasmoDB:PKNOH_S07455700"/>
<keyword evidence="5 6" id="KW-0472">Membrane</keyword>
<dbReference type="AlphaFoldDB" id="A0A1Y3DQR1"/>
<reference evidence="7 8" key="1">
    <citation type="submission" date="2017-05" db="EMBL/GenBank/DDBJ databases">
        <title>PacBio assembly of a Plasmodium knowlesi genome sequence with Hi-C correction and manual annotation of the SICAvar gene family.</title>
        <authorList>
            <person name="Lapp S.A."/>
            <person name="Geraldo J.A."/>
            <person name="Chien J.-T."/>
            <person name="Ay F."/>
            <person name="Pakala S.B."/>
            <person name="Batugedara G."/>
            <person name="Humphrey J.C."/>
            <person name="Debarry J.D."/>
            <person name="Le Roch K.G."/>
            <person name="Galinski M.R."/>
            <person name="Kissinger J.C."/>
        </authorList>
    </citation>
    <scope>NUCLEOTIDE SEQUENCE [LARGE SCALE GENOMIC DNA]</scope>
    <source>
        <strain evidence="8">Malayan Strain Pk1 (A+)</strain>
    </source>
</reference>
<feature type="transmembrane region" description="Helical" evidence="6">
    <location>
        <begin position="222"/>
        <end position="242"/>
    </location>
</feature>
<evidence type="ECO:0000256" key="2">
    <source>
        <dbReference type="ARBA" id="ARBA00022448"/>
    </source>
</evidence>
<accession>A0A1Y3DQR1</accession>
<keyword evidence="2" id="KW-0813">Transport</keyword>
<evidence type="ECO:0000256" key="5">
    <source>
        <dbReference type="ARBA" id="ARBA00023136"/>
    </source>
</evidence>
<evidence type="ECO:0000256" key="4">
    <source>
        <dbReference type="ARBA" id="ARBA00022989"/>
    </source>
</evidence>
<evidence type="ECO:0000313" key="8">
    <source>
        <dbReference type="Proteomes" id="UP000195012"/>
    </source>
</evidence>
<feature type="transmembrane region" description="Helical" evidence="6">
    <location>
        <begin position="422"/>
        <end position="445"/>
    </location>
</feature>
<dbReference type="VEuPathDB" id="PlasmoDB:PKNH_1017700"/>
<feature type="transmembrane region" description="Helical" evidence="6">
    <location>
        <begin position="814"/>
        <end position="835"/>
    </location>
</feature>
<feature type="transmembrane region" description="Helical" evidence="6">
    <location>
        <begin position="636"/>
        <end position="655"/>
    </location>
</feature>
<dbReference type="InterPro" id="IPR037272">
    <property type="entry name" value="SNS_sf"/>
</dbReference>
<keyword evidence="4 6" id="KW-1133">Transmembrane helix</keyword>
<evidence type="ECO:0000256" key="6">
    <source>
        <dbReference type="SAM" id="Phobius"/>
    </source>
</evidence>
<dbReference type="SUPFAM" id="SSF161070">
    <property type="entry name" value="SNF-like"/>
    <property type="match status" value="1"/>
</dbReference>
<evidence type="ECO:0000256" key="3">
    <source>
        <dbReference type="ARBA" id="ARBA00022692"/>
    </source>
</evidence>
<comment type="subcellular location">
    <subcellularLocation>
        <location evidence="1">Membrane</location>
        <topology evidence="1">Multi-pass membrane protein</topology>
    </subcellularLocation>
</comment>
<feature type="transmembrane region" description="Helical" evidence="6">
    <location>
        <begin position="296"/>
        <end position="321"/>
    </location>
</feature>
<sequence length="876" mass="103235">MEDESEVAGERDKCVCRTSLGARTKSTYESVIGCVKENKNDQKKIRYSLFLKAYENAELIQMEKQDKQEKLKLKMNEWNMWNACSDMKGSKEKQRLKLLSMLKNYQIKYQAYSNLKALCDYNIYFENPSIGKASIGKASIGKASIGKASIGEVMENCENILEDPHRENFFYHLVSMGVSYNDIILISSVFEKIEHLKNCNLYMLPWIYRKLNEFHNFDTTTFIIHCVAYSLSTFPCSLALFLQYRTLAIVFPLFFTYMILSFPFLLQEINCGRLFLDGCMSFFVSFDYYHLPIGIILLISYLLSIINCVDIICLQVIYFSFYLTPNNPWVYRNVDTKICSKFNGTRSICDFARNICYYNEATDVCELNRIKLGTKIYDTLLSKYAEPKSEKFAYTTVLLSFLLLILYNIFSKYKTSHKVLKIHLSILILVLAVFIITMRDFTMMQFLLADFNWDRVMNVLLDHEVWIACMMHCTITMSLHSGMYFYTSKGLRLGIDVISCTYLVVLCCFLLDMLLFVTFSNIIGMYIKDIAKSYSYLMKLVKRNVFYVLLPVGKNFYSKFSFFLGINISIIFLTFMLLSASKRIEILFLSFDDIYFFKPKNTWLDVRWVLLFLLYYLYSSLDITFLDLFFTEISHIITLLILFYINFNFFWIRGFKKTMEKFGKCPLICQLVLTALNQFFFFYFEIIFRLPNRVTLYLVRQVINICIIPLVSVLLFRCAWFGGPMQLRRGGIKQILMDAYELATECTNKPKNIQLEFSQTSKSAKWFNLYIILFCKYLGIDLVFMCFVHVGSSIFSIKGNFFKKKNVHLQTDPYLLFFLLFLCYVYIVYINVPLLQMIKRRKFFRVNNFNVLDYPICFEEPKRSQRGLLFQEFKRE</sequence>
<feature type="transmembrane region" description="Helical" evidence="6">
    <location>
        <begin position="702"/>
        <end position="723"/>
    </location>
</feature>
<feature type="transmembrane region" description="Helical" evidence="6">
    <location>
        <begin position="560"/>
        <end position="580"/>
    </location>
</feature>
<dbReference type="Proteomes" id="UP000195012">
    <property type="component" value="Unassembled WGS sequence"/>
</dbReference>